<dbReference type="KEGG" id="kfv:AS188_00865"/>
<dbReference type="Proteomes" id="UP000057181">
    <property type="component" value="Chromosome"/>
</dbReference>
<keyword evidence="5" id="KW-1185">Reference proteome</keyword>
<sequence length="79" mass="8402">MVGALYVLVLLAVLAALGRFTVPARERLPLRAWTLRDAWGNVRRGWTVLGDHARPLPGPQDGPGRSLRGLHGEPGGAAA</sequence>
<evidence type="ECO:0000313" key="2">
    <source>
        <dbReference type="EMBL" id="ALU38538.1"/>
    </source>
</evidence>
<evidence type="ECO:0000313" key="5">
    <source>
        <dbReference type="Proteomes" id="UP000321155"/>
    </source>
</evidence>
<dbReference type="RefSeq" id="WP_058857252.1">
    <property type="nucleotide sequence ID" value="NZ_JALJPS010000014.1"/>
</dbReference>
<accession>A0A0U3G0K3</accession>
<reference evidence="3 5" key="2">
    <citation type="submission" date="2019-07" db="EMBL/GenBank/DDBJ databases">
        <title>Whole genome shotgun sequence of Kocuria flava NBRC 107626.</title>
        <authorList>
            <person name="Hosoyama A."/>
            <person name="Uohara A."/>
            <person name="Ohji S."/>
            <person name="Ichikawa N."/>
        </authorList>
    </citation>
    <scope>NUCLEOTIDE SEQUENCE [LARGE SCALE GENOMIC DNA]</scope>
    <source>
        <strain evidence="3 5">NBRC 107626</strain>
    </source>
</reference>
<dbReference type="Proteomes" id="UP000321155">
    <property type="component" value="Unassembled WGS sequence"/>
</dbReference>
<evidence type="ECO:0000313" key="3">
    <source>
        <dbReference type="EMBL" id="GEO92807.1"/>
    </source>
</evidence>
<name>A0A0U3G0K3_9MICC</name>
<proteinExistence type="predicted"/>
<organism evidence="2 4">
    <name type="scientific">Kocuria flava</name>
    <dbReference type="NCBI Taxonomy" id="446860"/>
    <lineage>
        <taxon>Bacteria</taxon>
        <taxon>Bacillati</taxon>
        <taxon>Actinomycetota</taxon>
        <taxon>Actinomycetes</taxon>
        <taxon>Micrococcales</taxon>
        <taxon>Micrococcaceae</taxon>
        <taxon>Kocuria</taxon>
    </lineage>
</organism>
<dbReference type="EMBL" id="BJZR01000063">
    <property type="protein sequence ID" value="GEO92807.1"/>
    <property type="molecule type" value="Genomic_DNA"/>
</dbReference>
<reference evidence="2 4" key="1">
    <citation type="submission" date="2015-11" db="EMBL/GenBank/DDBJ databases">
        <title>Complete Genome Sequence of Kocuria flava strain HO-9041.</title>
        <authorList>
            <person name="Zhou M."/>
            <person name="Dai J."/>
        </authorList>
    </citation>
    <scope>NUCLEOTIDE SEQUENCE [LARGE SCALE GENOMIC DNA]</scope>
    <source>
        <strain evidence="2 4">HO-9041</strain>
    </source>
</reference>
<feature type="region of interest" description="Disordered" evidence="1">
    <location>
        <begin position="52"/>
        <end position="79"/>
    </location>
</feature>
<protein>
    <submittedName>
        <fullName evidence="2">Uncharacterized protein</fullName>
    </submittedName>
</protein>
<gene>
    <name evidence="2" type="ORF">AS188_00865</name>
    <name evidence="3" type="ORF">KFL01_21130</name>
</gene>
<dbReference type="AlphaFoldDB" id="A0A0U3G0K3"/>
<evidence type="ECO:0000313" key="4">
    <source>
        <dbReference type="Proteomes" id="UP000057181"/>
    </source>
</evidence>
<evidence type="ECO:0000256" key="1">
    <source>
        <dbReference type="SAM" id="MobiDB-lite"/>
    </source>
</evidence>
<dbReference type="EMBL" id="CP013254">
    <property type="protein sequence ID" value="ALU38538.1"/>
    <property type="molecule type" value="Genomic_DNA"/>
</dbReference>